<dbReference type="Proteomes" id="UP000244924">
    <property type="component" value="Unassembled WGS sequence"/>
</dbReference>
<keyword evidence="1" id="KW-0812">Transmembrane</keyword>
<keyword evidence="3" id="KW-1185">Reference proteome</keyword>
<dbReference type="AlphaFoldDB" id="A0A2R8B639"/>
<feature type="transmembrane region" description="Helical" evidence="1">
    <location>
        <begin position="134"/>
        <end position="155"/>
    </location>
</feature>
<proteinExistence type="predicted"/>
<name>A0A2R8B639_9RHOB</name>
<evidence type="ECO:0000313" key="3">
    <source>
        <dbReference type="Proteomes" id="UP000244924"/>
    </source>
</evidence>
<accession>A0A2R8B639</accession>
<feature type="transmembrane region" description="Helical" evidence="1">
    <location>
        <begin position="21"/>
        <end position="45"/>
    </location>
</feature>
<keyword evidence="1" id="KW-1133">Transmembrane helix</keyword>
<evidence type="ECO:0000313" key="2">
    <source>
        <dbReference type="EMBL" id="SPH18069.1"/>
    </source>
</evidence>
<organism evidence="2 3">
    <name type="scientific">Albidovulum aquaemixtae</name>
    <dbReference type="NCBI Taxonomy" id="1542388"/>
    <lineage>
        <taxon>Bacteria</taxon>
        <taxon>Pseudomonadati</taxon>
        <taxon>Pseudomonadota</taxon>
        <taxon>Alphaproteobacteria</taxon>
        <taxon>Rhodobacterales</taxon>
        <taxon>Paracoccaceae</taxon>
        <taxon>Albidovulum</taxon>
    </lineage>
</organism>
<sequence length="172" mass="18110">MACQKGDSDVSKLPFSMRNLYPVRSFLTCFAPGAGIAVCLSSLSMRNAPGLAPAVLLALGFLAFALAVGRASAPPGDAAQRGRFHAIERLLLLRRNRARYAFVFAAAGTVLATATLVGFAGIGTEIPLHAGLGLVLQMLAIFFVAAWVLIGEVACTHDAIRRALKEAREQDG</sequence>
<feature type="transmembrane region" description="Helical" evidence="1">
    <location>
        <begin position="51"/>
        <end position="73"/>
    </location>
</feature>
<gene>
    <name evidence="2" type="ORF">DEA8626_01599</name>
</gene>
<protein>
    <submittedName>
        <fullName evidence="2">Uncharacterized protein</fullName>
    </submittedName>
</protein>
<reference evidence="2 3" key="1">
    <citation type="submission" date="2018-03" db="EMBL/GenBank/DDBJ databases">
        <authorList>
            <person name="Keele B.F."/>
        </authorList>
    </citation>
    <scope>NUCLEOTIDE SEQUENCE [LARGE SCALE GENOMIC DNA]</scope>
    <source>
        <strain evidence="2 3">CECT 8626</strain>
    </source>
</reference>
<dbReference type="EMBL" id="OMOQ01000001">
    <property type="protein sequence ID" value="SPH18069.1"/>
    <property type="molecule type" value="Genomic_DNA"/>
</dbReference>
<feature type="transmembrane region" description="Helical" evidence="1">
    <location>
        <begin position="100"/>
        <end position="122"/>
    </location>
</feature>
<keyword evidence="1" id="KW-0472">Membrane</keyword>
<evidence type="ECO:0000256" key="1">
    <source>
        <dbReference type="SAM" id="Phobius"/>
    </source>
</evidence>